<evidence type="ECO:0000313" key="5">
    <source>
        <dbReference type="Proteomes" id="UP000673394"/>
    </source>
</evidence>
<dbReference type="Pfam" id="PF00583">
    <property type="entry name" value="Acetyltransf_1"/>
    <property type="match status" value="1"/>
</dbReference>
<keyword evidence="1" id="KW-0808">Transferase</keyword>
<protein>
    <submittedName>
        <fullName evidence="4">GNAT family N-acetyltransferase</fullName>
    </submittedName>
</protein>
<evidence type="ECO:0000256" key="2">
    <source>
        <dbReference type="ARBA" id="ARBA00023315"/>
    </source>
</evidence>
<dbReference type="Proteomes" id="UP000673394">
    <property type="component" value="Unassembled WGS sequence"/>
</dbReference>
<dbReference type="PANTHER" id="PTHR43877:SF5">
    <property type="entry name" value="BLL8307 PROTEIN"/>
    <property type="match status" value="1"/>
</dbReference>
<dbReference type="InterPro" id="IPR000182">
    <property type="entry name" value="GNAT_dom"/>
</dbReference>
<sequence length="151" mass="17058">MEIRIDDLTGAQIIALIEEHVQNMAEQSPEESMHALDLDGLKQPDITFWSAWDGEELLGCGAIKELDAGHGEIKSMRTSERHLRKGVAKRLLEHMIAEAKKRGYTRLSLETGSLESYNPAKRLYTNLGFEECEPFADYVVDPYSVFMTKAL</sequence>
<dbReference type="PROSITE" id="PS51186">
    <property type="entry name" value="GNAT"/>
    <property type="match status" value="1"/>
</dbReference>
<evidence type="ECO:0000259" key="3">
    <source>
        <dbReference type="PROSITE" id="PS51186"/>
    </source>
</evidence>
<accession>A0ABS5CDI6</accession>
<dbReference type="RefSeq" id="WP_210659012.1">
    <property type="nucleotide sequence ID" value="NZ_JAGKSP010000005.1"/>
</dbReference>
<name>A0ABS5CDI6_9BACL</name>
<feature type="domain" description="N-acetyltransferase" evidence="3">
    <location>
        <begin position="3"/>
        <end position="151"/>
    </location>
</feature>
<reference evidence="4 5" key="1">
    <citation type="submission" date="2021-04" db="EMBL/GenBank/DDBJ databases">
        <title>Paenibacillus sp. DLE-14 whole genome sequence.</title>
        <authorList>
            <person name="Ham Y.J."/>
        </authorList>
    </citation>
    <scope>NUCLEOTIDE SEQUENCE [LARGE SCALE GENOMIC DNA]</scope>
    <source>
        <strain evidence="4 5">DLE-14</strain>
    </source>
</reference>
<gene>
    <name evidence="4" type="ORF">I8J30_15155</name>
</gene>
<dbReference type="PANTHER" id="PTHR43877">
    <property type="entry name" value="AMINOALKYLPHOSPHONATE N-ACETYLTRANSFERASE-RELATED-RELATED"/>
    <property type="match status" value="1"/>
</dbReference>
<proteinExistence type="predicted"/>
<dbReference type="InterPro" id="IPR016181">
    <property type="entry name" value="Acyl_CoA_acyltransferase"/>
</dbReference>
<comment type="caution">
    <text evidence="4">The sequence shown here is derived from an EMBL/GenBank/DDBJ whole genome shotgun (WGS) entry which is preliminary data.</text>
</comment>
<dbReference type="EMBL" id="JAGKSP010000005">
    <property type="protein sequence ID" value="MBP3964054.1"/>
    <property type="molecule type" value="Genomic_DNA"/>
</dbReference>
<organism evidence="4 5">
    <name type="scientific">Paenibacillus lignilyticus</name>
    <dbReference type="NCBI Taxonomy" id="1172615"/>
    <lineage>
        <taxon>Bacteria</taxon>
        <taxon>Bacillati</taxon>
        <taxon>Bacillota</taxon>
        <taxon>Bacilli</taxon>
        <taxon>Bacillales</taxon>
        <taxon>Paenibacillaceae</taxon>
        <taxon>Paenibacillus</taxon>
    </lineage>
</organism>
<dbReference type="Gene3D" id="3.40.630.30">
    <property type="match status" value="1"/>
</dbReference>
<dbReference type="SUPFAM" id="SSF55729">
    <property type="entry name" value="Acyl-CoA N-acyltransferases (Nat)"/>
    <property type="match status" value="1"/>
</dbReference>
<evidence type="ECO:0000313" key="4">
    <source>
        <dbReference type="EMBL" id="MBP3964054.1"/>
    </source>
</evidence>
<evidence type="ECO:0000256" key="1">
    <source>
        <dbReference type="ARBA" id="ARBA00022679"/>
    </source>
</evidence>
<dbReference type="InterPro" id="IPR050832">
    <property type="entry name" value="Bact_Acetyltransf"/>
</dbReference>
<dbReference type="CDD" id="cd04301">
    <property type="entry name" value="NAT_SF"/>
    <property type="match status" value="1"/>
</dbReference>
<keyword evidence="2" id="KW-0012">Acyltransferase</keyword>
<keyword evidence="5" id="KW-1185">Reference proteome</keyword>